<dbReference type="Proteomes" id="UP000238070">
    <property type="component" value="Chromosome"/>
</dbReference>
<organism evidence="2 3">
    <name type="scientific">Clostridium botulinum</name>
    <dbReference type="NCBI Taxonomy" id="1491"/>
    <lineage>
        <taxon>Bacteria</taxon>
        <taxon>Bacillati</taxon>
        <taxon>Bacillota</taxon>
        <taxon>Clostridia</taxon>
        <taxon>Eubacteriales</taxon>
        <taxon>Clostridiaceae</taxon>
        <taxon>Clostridium</taxon>
    </lineage>
</organism>
<sequence length="241" mass="28197">MEQKYCQSCGMPMSEELYGTELNNKKNHEYCIYCYENGAFKHPNLTMEQMIDVCIPFMKEKGMKEDEARALMKNCLPNLKRWRKEDIITKVVEKDKMIIVGKEVRTTNKDGAFMAVIPRLWEEFENKKLRDKIVNKVNKDEILGLYTDYENKEFGLYSFMVGFQVTDKNSIPEGMTYKVIPSTKYCVITAKGKMPDKIGEAWGYIWNAGLERTYTGDFELYDKRRYDGSENSEVDIYVAVK</sequence>
<evidence type="ECO:0000313" key="3">
    <source>
        <dbReference type="Proteomes" id="UP000238070"/>
    </source>
</evidence>
<reference evidence="2 3" key="1">
    <citation type="submission" date="2018-01" db="EMBL/GenBank/DDBJ databases">
        <title>Genetic Diversity of Clostridium botulinum in seafood.</title>
        <authorList>
            <person name="Athira V."/>
            <person name="Arun Jyothi P.V."/>
            <person name="Lalitha K.V."/>
            <person name="Joseph T.C."/>
        </authorList>
    </citation>
    <scope>NUCLEOTIDE SEQUENCE [LARGE SCALE GENOMIC DNA]</scope>
    <source>
        <strain evidence="2 3">Mfbjulcb5</strain>
    </source>
</reference>
<dbReference type="EMBL" id="CP027776">
    <property type="protein sequence ID" value="AVP63338.1"/>
    <property type="molecule type" value="Genomic_DNA"/>
</dbReference>
<dbReference type="PANTHER" id="PTHR36444">
    <property type="entry name" value="TRANSCRIPTIONAL REGULATOR PROTEIN YOBU-RELATED"/>
    <property type="match status" value="1"/>
</dbReference>
<dbReference type="InterPro" id="IPR010499">
    <property type="entry name" value="AraC_E-bd"/>
</dbReference>
<dbReference type="InterPro" id="IPR053182">
    <property type="entry name" value="YobU-like_regulator"/>
</dbReference>
<evidence type="ECO:0000259" key="1">
    <source>
        <dbReference type="SMART" id="SM00871"/>
    </source>
</evidence>
<feature type="domain" description="AraC effector-binding" evidence="1">
    <location>
        <begin position="87"/>
        <end position="241"/>
    </location>
</feature>
<accession>A0AAU8YUF2</accession>
<proteinExistence type="predicted"/>
<dbReference type="SUPFAM" id="SSF55136">
    <property type="entry name" value="Probable bacterial effector-binding domain"/>
    <property type="match status" value="1"/>
</dbReference>
<evidence type="ECO:0000313" key="2">
    <source>
        <dbReference type="EMBL" id="AVP63338.1"/>
    </source>
</evidence>
<dbReference type="Gene3D" id="3.20.80.10">
    <property type="entry name" value="Regulatory factor, effector binding domain"/>
    <property type="match status" value="1"/>
</dbReference>
<name>A0AAU8YUF2_CLOBO</name>
<dbReference type="Pfam" id="PF14526">
    <property type="entry name" value="Cass2"/>
    <property type="match status" value="1"/>
</dbReference>
<protein>
    <submittedName>
        <fullName evidence="2">Transcriptional regulator</fullName>
    </submittedName>
</protein>
<dbReference type="InterPro" id="IPR011256">
    <property type="entry name" value="Reg_factor_effector_dom_sf"/>
</dbReference>
<dbReference type="InterPro" id="IPR029441">
    <property type="entry name" value="Cass2"/>
</dbReference>
<dbReference type="SMART" id="SM00871">
    <property type="entry name" value="AraC_E_bind"/>
    <property type="match status" value="1"/>
</dbReference>
<dbReference type="AlphaFoldDB" id="A0AAU8YUF2"/>
<gene>
    <name evidence="2" type="ORF">C3B64_03320</name>
</gene>
<dbReference type="Pfam" id="PF12674">
    <property type="entry name" value="Zn_ribbon_2"/>
    <property type="match status" value="1"/>
</dbReference>
<dbReference type="PANTHER" id="PTHR36444:SF2">
    <property type="entry name" value="TRANSCRIPTIONAL REGULATOR PROTEIN YOBU-RELATED"/>
    <property type="match status" value="1"/>
</dbReference>
<dbReference type="InterPro" id="IPR025868">
    <property type="entry name" value="Zn_ribbon_dom_put"/>
</dbReference>